<keyword evidence="4" id="KW-0804">Transcription</keyword>
<name>A0A1H6KLS4_RUMFL</name>
<accession>A0A1H6KLS4</accession>
<feature type="domain" description="RNA polymerase sigma-70 region 2" evidence="5">
    <location>
        <begin position="81"/>
        <end position="148"/>
    </location>
</feature>
<dbReference type="SUPFAM" id="SSF88946">
    <property type="entry name" value="Sigma2 domain of RNA polymerase sigma factors"/>
    <property type="match status" value="1"/>
</dbReference>
<dbReference type="Proteomes" id="UP000183190">
    <property type="component" value="Unassembled WGS sequence"/>
</dbReference>
<dbReference type="GO" id="GO:0016987">
    <property type="term" value="F:sigma factor activity"/>
    <property type="evidence" value="ECO:0007669"/>
    <property type="project" value="UniProtKB-KW"/>
</dbReference>
<dbReference type="Gene3D" id="1.10.10.10">
    <property type="entry name" value="Winged helix-like DNA-binding domain superfamily/Winged helix DNA-binding domain"/>
    <property type="match status" value="1"/>
</dbReference>
<dbReference type="NCBIfam" id="TIGR02937">
    <property type="entry name" value="sigma70-ECF"/>
    <property type="match status" value="1"/>
</dbReference>
<evidence type="ECO:0000259" key="6">
    <source>
        <dbReference type="Pfam" id="PF08281"/>
    </source>
</evidence>
<keyword evidence="3" id="KW-0731">Sigma factor</keyword>
<dbReference type="InterPro" id="IPR013249">
    <property type="entry name" value="RNA_pol_sigma70_r4_t2"/>
</dbReference>
<dbReference type="InterPro" id="IPR014284">
    <property type="entry name" value="RNA_pol_sigma-70_dom"/>
</dbReference>
<keyword evidence="2" id="KW-0805">Transcription regulation</keyword>
<dbReference type="Pfam" id="PF08281">
    <property type="entry name" value="Sigma70_r4_2"/>
    <property type="match status" value="1"/>
</dbReference>
<dbReference type="Gene3D" id="1.10.1740.10">
    <property type="match status" value="1"/>
</dbReference>
<dbReference type="RefSeq" id="WP_347496530.1">
    <property type="nucleotide sequence ID" value="NZ_FNWV01000008.1"/>
</dbReference>
<dbReference type="InterPro" id="IPR013324">
    <property type="entry name" value="RNA_pol_sigma_r3/r4-like"/>
</dbReference>
<evidence type="ECO:0000256" key="4">
    <source>
        <dbReference type="ARBA" id="ARBA00023163"/>
    </source>
</evidence>
<organism evidence="7 8">
    <name type="scientific">Ruminococcus flavefaciens</name>
    <dbReference type="NCBI Taxonomy" id="1265"/>
    <lineage>
        <taxon>Bacteria</taxon>
        <taxon>Bacillati</taxon>
        <taxon>Bacillota</taxon>
        <taxon>Clostridia</taxon>
        <taxon>Eubacteriales</taxon>
        <taxon>Oscillospiraceae</taxon>
        <taxon>Ruminococcus</taxon>
    </lineage>
</organism>
<evidence type="ECO:0000259" key="5">
    <source>
        <dbReference type="Pfam" id="PF04542"/>
    </source>
</evidence>
<protein>
    <submittedName>
        <fullName evidence="7">Sigma-70, region 4</fullName>
    </submittedName>
</protein>
<evidence type="ECO:0000256" key="2">
    <source>
        <dbReference type="ARBA" id="ARBA00023015"/>
    </source>
</evidence>
<evidence type="ECO:0000256" key="1">
    <source>
        <dbReference type="ARBA" id="ARBA00010641"/>
    </source>
</evidence>
<dbReference type="GO" id="GO:0003677">
    <property type="term" value="F:DNA binding"/>
    <property type="evidence" value="ECO:0007669"/>
    <property type="project" value="InterPro"/>
</dbReference>
<evidence type="ECO:0000313" key="7">
    <source>
        <dbReference type="EMBL" id="SEH72775.1"/>
    </source>
</evidence>
<comment type="similarity">
    <text evidence="1">Belongs to the sigma-70 factor family. ECF subfamily.</text>
</comment>
<dbReference type="PANTHER" id="PTHR43133">
    <property type="entry name" value="RNA POLYMERASE ECF-TYPE SIGMA FACTO"/>
    <property type="match status" value="1"/>
</dbReference>
<dbReference type="Pfam" id="PF04542">
    <property type="entry name" value="Sigma70_r2"/>
    <property type="match status" value="1"/>
</dbReference>
<sequence length="247" mass="28382">MSLFIENEIAFPGKDLKTYSGGAALYRNIFAAVQDIFLQSGCLTVLERLFEATSADRIKSDKGASDYDRFIKGDNDGMTELIREYKDGLSLYINSMVRNICEAEELMEETFVELIMKKPKYSGKSSFKTWLYAIGRNITYDYLKKRSKNYDLPIDELYEVSDEENLERSYIQREQNIALYRALSKVNTDYGQALHLVYIEGLSIKEAAQVMKKTKKQVENLVCRGKKAMKAQLEKEGFVYEGLYSGK</sequence>
<evidence type="ECO:0000256" key="3">
    <source>
        <dbReference type="ARBA" id="ARBA00023082"/>
    </source>
</evidence>
<dbReference type="EMBL" id="FNWV01000008">
    <property type="protein sequence ID" value="SEH72775.1"/>
    <property type="molecule type" value="Genomic_DNA"/>
</dbReference>
<dbReference type="InterPro" id="IPR036388">
    <property type="entry name" value="WH-like_DNA-bd_sf"/>
</dbReference>
<dbReference type="InterPro" id="IPR013325">
    <property type="entry name" value="RNA_pol_sigma_r2"/>
</dbReference>
<dbReference type="GO" id="GO:0006352">
    <property type="term" value="P:DNA-templated transcription initiation"/>
    <property type="evidence" value="ECO:0007669"/>
    <property type="project" value="InterPro"/>
</dbReference>
<gene>
    <name evidence="7" type="ORF">SAMN02910265_02361</name>
</gene>
<dbReference type="SUPFAM" id="SSF88659">
    <property type="entry name" value="Sigma3 and sigma4 domains of RNA polymerase sigma factors"/>
    <property type="match status" value="1"/>
</dbReference>
<feature type="domain" description="RNA polymerase sigma factor 70 region 4 type 2" evidence="6">
    <location>
        <begin position="178"/>
        <end position="229"/>
    </location>
</feature>
<proteinExistence type="inferred from homology"/>
<reference evidence="7 8" key="1">
    <citation type="submission" date="2016-10" db="EMBL/GenBank/DDBJ databases">
        <authorList>
            <person name="de Groot N.N."/>
        </authorList>
    </citation>
    <scope>NUCLEOTIDE SEQUENCE [LARGE SCALE GENOMIC DNA]</scope>
    <source>
        <strain evidence="7 8">YAD2003</strain>
    </source>
</reference>
<dbReference type="InterPro" id="IPR039425">
    <property type="entry name" value="RNA_pol_sigma-70-like"/>
</dbReference>
<evidence type="ECO:0000313" key="8">
    <source>
        <dbReference type="Proteomes" id="UP000183190"/>
    </source>
</evidence>
<dbReference type="PANTHER" id="PTHR43133:SF51">
    <property type="entry name" value="RNA POLYMERASE SIGMA FACTOR"/>
    <property type="match status" value="1"/>
</dbReference>
<dbReference type="AlphaFoldDB" id="A0A1H6KLS4"/>
<dbReference type="InterPro" id="IPR007627">
    <property type="entry name" value="RNA_pol_sigma70_r2"/>
</dbReference>